<feature type="transmembrane region" description="Helical" evidence="3">
    <location>
        <begin position="100"/>
        <end position="120"/>
    </location>
</feature>
<sequence>MLDDQSRAEGPVGRDAPAPVATRADPARGEDRSRGADPARDENTRALQENTRALREHTPQDEAQDREAESRNGEPSDGQDDEGEGEESGKKPGLVRRHPLWFVLGAIVLLLAAAGGYWYWLTYIHPYESTDDAFVDARQFAVSPKVAGYVTAVPVTDNQHVEAGAVLFQIDKRDYEVALQQARAQVQSAQAQIQGFDAQIQAQQGSIQEAKAQVEQAKAALQFAKQDAARYQDLAQRGAGSVQQSQQSTSNLQQQQANVDRANAAVTVAQRQIGSLQAQKAGAEASLAQARAQEAQARLNLEYTTVTTAQAGRVVRLTGAVGQFAQAGQALSMFVPDDIWVTANFKETQITDMRPGQPVDVEIDAYPDHKITGKVTSVQPGSGTAFSLLPAENATGNYVKVVQRVPVKITVDTWPQDVSIGPGMSVVPTVRVR</sequence>
<dbReference type="InterPro" id="IPR050739">
    <property type="entry name" value="MFP"/>
</dbReference>
<feature type="compositionally biased region" description="Basic and acidic residues" evidence="2">
    <location>
        <begin position="25"/>
        <end position="44"/>
    </location>
</feature>
<dbReference type="Proteomes" id="UP000663508">
    <property type="component" value="Chromosome"/>
</dbReference>
<dbReference type="Gene3D" id="2.40.50.100">
    <property type="match status" value="1"/>
</dbReference>
<keyword evidence="1" id="KW-0175">Coiled coil</keyword>
<feature type="domain" description="YbhG-like alpha-helical hairpin" evidence="4">
    <location>
        <begin position="170"/>
        <end position="302"/>
    </location>
</feature>
<dbReference type="PANTHER" id="PTHR30386:SF24">
    <property type="entry name" value="MULTIDRUG RESISTANCE EFFLUX PUMP"/>
    <property type="match status" value="1"/>
</dbReference>
<feature type="compositionally biased region" description="Basic and acidic residues" evidence="2">
    <location>
        <begin position="52"/>
        <end position="74"/>
    </location>
</feature>
<dbReference type="Pfam" id="PF25954">
    <property type="entry name" value="Beta-barrel_RND_2"/>
    <property type="match status" value="1"/>
</dbReference>
<dbReference type="EMBL" id="AP024145">
    <property type="protein sequence ID" value="BCM81847.1"/>
    <property type="molecule type" value="Genomic_DNA"/>
</dbReference>
<dbReference type="RefSeq" id="WP_207181071.1">
    <property type="nucleotide sequence ID" value="NZ_AP024145.1"/>
</dbReference>
<dbReference type="InterPro" id="IPR058792">
    <property type="entry name" value="Beta-barrel_RND_2"/>
</dbReference>
<keyword evidence="3" id="KW-0812">Transmembrane</keyword>
<evidence type="ECO:0000259" key="4">
    <source>
        <dbReference type="Pfam" id="PF25881"/>
    </source>
</evidence>
<proteinExistence type="predicted"/>
<name>A0A8H8WPA9_9HYPH</name>
<dbReference type="Gene3D" id="1.10.287.470">
    <property type="entry name" value="Helix hairpin bin"/>
    <property type="match status" value="2"/>
</dbReference>
<feature type="coiled-coil region" evidence="1">
    <location>
        <begin position="172"/>
        <end position="298"/>
    </location>
</feature>
<evidence type="ECO:0000313" key="6">
    <source>
        <dbReference type="EMBL" id="BCM81847.1"/>
    </source>
</evidence>
<reference evidence="6" key="1">
    <citation type="submission" date="2020-11" db="EMBL/GenBank/DDBJ databases">
        <title>Complete genome sequence of a novel pathogenic Methylobacterium strain isolated from rice in Vietnam.</title>
        <authorList>
            <person name="Lai K."/>
            <person name="Okazaki S."/>
            <person name="Higashi K."/>
            <person name="Mori H."/>
            <person name="Toyoda A."/>
            <person name="Kurokawa K."/>
        </authorList>
    </citation>
    <scope>NUCLEOTIDE SEQUENCE</scope>
    <source>
        <strain evidence="6">VL1</strain>
    </source>
</reference>
<dbReference type="PANTHER" id="PTHR30386">
    <property type="entry name" value="MEMBRANE FUSION SUBUNIT OF EMRAB-TOLC MULTIDRUG EFFLUX PUMP"/>
    <property type="match status" value="1"/>
</dbReference>
<evidence type="ECO:0000256" key="1">
    <source>
        <dbReference type="SAM" id="Coils"/>
    </source>
</evidence>
<feature type="domain" description="CusB-like beta-barrel" evidence="5">
    <location>
        <begin position="339"/>
        <end position="381"/>
    </location>
</feature>
<evidence type="ECO:0000259" key="5">
    <source>
        <dbReference type="Pfam" id="PF25954"/>
    </source>
</evidence>
<dbReference type="KEGG" id="mind:mvi_03080"/>
<evidence type="ECO:0000256" key="2">
    <source>
        <dbReference type="SAM" id="MobiDB-lite"/>
    </source>
</evidence>
<protein>
    <recommendedName>
        <fullName evidence="8">Secretion protein HylD</fullName>
    </recommendedName>
</protein>
<evidence type="ECO:0000256" key="3">
    <source>
        <dbReference type="SAM" id="Phobius"/>
    </source>
</evidence>
<feature type="region of interest" description="Disordered" evidence="2">
    <location>
        <begin position="1"/>
        <end position="92"/>
    </location>
</feature>
<dbReference type="Pfam" id="PF25881">
    <property type="entry name" value="HH_YBHG"/>
    <property type="match status" value="1"/>
</dbReference>
<dbReference type="InterPro" id="IPR059052">
    <property type="entry name" value="HH_YbhG-like"/>
</dbReference>
<organism evidence="6 7">
    <name type="scientific">Methylobacterium indicum</name>
    <dbReference type="NCBI Taxonomy" id="1775910"/>
    <lineage>
        <taxon>Bacteria</taxon>
        <taxon>Pseudomonadati</taxon>
        <taxon>Pseudomonadota</taxon>
        <taxon>Alphaproteobacteria</taxon>
        <taxon>Hyphomicrobiales</taxon>
        <taxon>Methylobacteriaceae</taxon>
        <taxon>Methylobacterium</taxon>
    </lineage>
</organism>
<keyword evidence="3" id="KW-0472">Membrane</keyword>
<dbReference type="AlphaFoldDB" id="A0A8H8WPA9"/>
<dbReference type="Gene3D" id="2.40.30.170">
    <property type="match status" value="1"/>
</dbReference>
<evidence type="ECO:0000313" key="7">
    <source>
        <dbReference type="Proteomes" id="UP000663508"/>
    </source>
</evidence>
<accession>A0A8H8WPA9</accession>
<feature type="compositionally biased region" description="Acidic residues" evidence="2">
    <location>
        <begin position="77"/>
        <end position="86"/>
    </location>
</feature>
<dbReference type="SUPFAM" id="SSF111369">
    <property type="entry name" value="HlyD-like secretion proteins"/>
    <property type="match status" value="3"/>
</dbReference>
<evidence type="ECO:0008006" key="8">
    <source>
        <dbReference type="Google" id="ProtNLM"/>
    </source>
</evidence>
<gene>
    <name evidence="6" type="ORF">mvi_03080</name>
</gene>
<keyword evidence="3" id="KW-1133">Transmembrane helix</keyword>